<evidence type="ECO:0000259" key="1">
    <source>
        <dbReference type="Pfam" id="PF00646"/>
    </source>
</evidence>
<dbReference type="Gramene" id="OIT35920">
    <property type="protein sequence ID" value="OIT35920"/>
    <property type="gene ID" value="A4A49_13918"/>
</dbReference>
<dbReference type="Pfam" id="PF00646">
    <property type="entry name" value="F-box"/>
    <property type="match status" value="1"/>
</dbReference>
<feature type="domain" description="F-box" evidence="1">
    <location>
        <begin position="9"/>
        <end position="41"/>
    </location>
</feature>
<proteinExistence type="predicted"/>
<keyword evidence="3" id="KW-1185">Reference proteome</keyword>
<dbReference type="PANTHER" id="PTHR31639:SF293">
    <property type="entry name" value="F-BOX_LRR-REPEAT PROTEIN 13-LIKE"/>
    <property type="match status" value="1"/>
</dbReference>
<sequence length="134" mass="15766">MARATGDILPDSLIHKILSYLNPEEAAPMKIISKTWLQAWLMTKANLVFEVHSRKHIRIVDKIMEIYRDRKFPIDKFIFQSVREFDSREVFLLFDKWLGVALQNGVKDLVFRVPGFSYHFPIFKVLASKSLRKL</sequence>
<dbReference type="InterPro" id="IPR036047">
    <property type="entry name" value="F-box-like_dom_sf"/>
</dbReference>
<dbReference type="SUPFAM" id="SSF81383">
    <property type="entry name" value="F-box domain"/>
    <property type="match status" value="1"/>
</dbReference>
<dbReference type="Proteomes" id="UP000187609">
    <property type="component" value="Unassembled WGS sequence"/>
</dbReference>
<dbReference type="AlphaFoldDB" id="A0A314L2S3"/>
<evidence type="ECO:0000313" key="3">
    <source>
        <dbReference type="Proteomes" id="UP000187609"/>
    </source>
</evidence>
<name>A0A314L2S3_NICAT</name>
<reference evidence="2" key="1">
    <citation type="submission" date="2016-11" db="EMBL/GenBank/DDBJ databases">
        <title>The genome of Nicotiana attenuata.</title>
        <authorList>
            <person name="Xu S."/>
            <person name="Brockmoeller T."/>
            <person name="Gaquerel E."/>
            <person name="Navarro A."/>
            <person name="Kuhl H."/>
            <person name="Gase K."/>
            <person name="Ling Z."/>
            <person name="Zhou W."/>
            <person name="Kreitzer C."/>
            <person name="Stanke M."/>
            <person name="Tang H."/>
            <person name="Lyons E."/>
            <person name="Pandey P."/>
            <person name="Pandey S.P."/>
            <person name="Timmermann B."/>
            <person name="Baldwin I.T."/>
        </authorList>
    </citation>
    <scope>NUCLEOTIDE SEQUENCE [LARGE SCALE GENOMIC DNA]</scope>
    <source>
        <strain evidence="2">UT</strain>
    </source>
</reference>
<protein>
    <recommendedName>
        <fullName evidence="1">F-box domain-containing protein</fullName>
    </recommendedName>
</protein>
<accession>A0A314L2S3</accession>
<evidence type="ECO:0000313" key="2">
    <source>
        <dbReference type="EMBL" id="OIT35920.1"/>
    </source>
</evidence>
<organism evidence="2 3">
    <name type="scientific">Nicotiana attenuata</name>
    <name type="common">Coyote tobacco</name>
    <dbReference type="NCBI Taxonomy" id="49451"/>
    <lineage>
        <taxon>Eukaryota</taxon>
        <taxon>Viridiplantae</taxon>
        <taxon>Streptophyta</taxon>
        <taxon>Embryophyta</taxon>
        <taxon>Tracheophyta</taxon>
        <taxon>Spermatophyta</taxon>
        <taxon>Magnoliopsida</taxon>
        <taxon>eudicotyledons</taxon>
        <taxon>Gunneridae</taxon>
        <taxon>Pentapetalae</taxon>
        <taxon>asterids</taxon>
        <taxon>lamiids</taxon>
        <taxon>Solanales</taxon>
        <taxon>Solanaceae</taxon>
        <taxon>Nicotianoideae</taxon>
        <taxon>Nicotianeae</taxon>
        <taxon>Nicotiana</taxon>
    </lineage>
</organism>
<dbReference type="PANTHER" id="PTHR31639">
    <property type="entry name" value="F-BOX PROTEIN-LIKE"/>
    <property type="match status" value="1"/>
</dbReference>
<dbReference type="STRING" id="49451.A0A314L2S3"/>
<dbReference type="EMBL" id="MJEQ01000497">
    <property type="protein sequence ID" value="OIT35920.1"/>
    <property type="molecule type" value="Genomic_DNA"/>
</dbReference>
<gene>
    <name evidence="2" type="ORF">A4A49_13918</name>
</gene>
<comment type="caution">
    <text evidence="2">The sequence shown here is derived from an EMBL/GenBank/DDBJ whole genome shotgun (WGS) entry which is preliminary data.</text>
</comment>
<dbReference type="InterPro" id="IPR001810">
    <property type="entry name" value="F-box_dom"/>
</dbReference>